<dbReference type="AlphaFoldDB" id="A0A8H4NWA1"/>
<sequence>MDPVSAFGLAAGVLAFVEAGLKLLKFAHGIHTSSDGVLDDNRRREIIANEVNDATIRLEITGNSTLTPEQQSLSNLAKKCHSTSSELLTVLDQVKPKPGSKHVLKSMRYGLTATGKAKKISELESQLKKYQDQLTFGLVELSRIEAANGFNKLFAQTKNNEAQLESLTQSFNLLRRGNLTMPGGQGCVYYQQLLTVDEQVRCAIYQDYILRCLEFEDMQARFEAIHDAHEETFSWIYEPINIAGSGFNSPGSDSESLRKLPDLTEDTFADLWTQVKEAPWKAQNKVEICGMSVKNALKRLLQNPRLYNEHRLCIFIDGLDEFEPGLQDGLDYRDLVVTIRQWTKYARGSLKLCVSSREEGVFMNEYKNDPGFRLQDLTKFDMQAYIRSRLSEPMNDELKRRFIEEIPERSSGIFLWTYLVVNTIRNKVSHQASDEMLLRHLETLPLGLKALFEHVLQNLEPVDVVKTLRMINLLQVAKANGVEFTLLASSLLEEFEKDPDFSMRNNIDELREERHILRAQLRGACGGLIESHRHSWRKETDYLDFVHRSVPDIFHKDGGAPELSRRLEAALTKTDTIDVLSHVEFASLRLSVDPQEDEYHVICKSLAIMRLRNKTDKPPYHFLDYMSAFVDDSLLDRLRPIAFMVLDDSDDFGLSYFKTGTNRTLMYELPYNHTLFAIITSHGDYIKWKIQNDPGAVDSSMKRALIGQALLLSEHWEIFFENSVFTLDSHIPLRPYLHGQDEPENDSCATDLVPLTAWQFFLVRAIFFSESDTNDDKPIKDIMERFLKEGADPYCQIQIALCLVDP</sequence>
<accession>A0A8H4NWA1</accession>
<keyword evidence="2" id="KW-1185">Reference proteome</keyword>
<reference evidence="1" key="1">
    <citation type="submission" date="2020-01" db="EMBL/GenBank/DDBJ databases">
        <title>Identification and distribution of gene clusters putatively required for synthesis of sphingolipid metabolism inhibitors in phylogenetically diverse species of the filamentous fungus Fusarium.</title>
        <authorList>
            <person name="Kim H.-S."/>
            <person name="Busman M."/>
            <person name="Brown D.W."/>
            <person name="Divon H."/>
            <person name="Uhlig S."/>
            <person name="Proctor R.H."/>
        </authorList>
    </citation>
    <scope>NUCLEOTIDE SEQUENCE</scope>
    <source>
        <strain evidence="1">NRRL 53441</strain>
    </source>
</reference>
<comment type="caution">
    <text evidence="1">The sequence shown here is derived from an EMBL/GenBank/DDBJ whole genome shotgun (WGS) entry which is preliminary data.</text>
</comment>
<dbReference type="PANTHER" id="PTHR10039">
    <property type="entry name" value="AMELOGENIN"/>
    <property type="match status" value="1"/>
</dbReference>
<dbReference type="PANTHER" id="PTHR10039:SF5">
    <property type="entry name" value="NACHT DOMAIN-CONTAINING PROTEIN"/>
    <property type="match status" value="1"/>
</dbReference>
<evidence type="ECO:0008006" key="3">
    <source>
        <dbReference type="Google" id="ProtNLM"/>
    </source>
</evidence>
<dbReference type="Proteomes" id="UP000605986">
    <property type="component" value="Unassembled WGS sequence"/>
</dbReference>
<evidence type="ECO:0000313" key="2">
    <source>
        <dbReference type="Proteomes" id="UP000605986"/>
    </source>
</evidence>
<proteinExistence type="predicted"/>
<name>A0A8H4NWA1_9HYPO</name>
<dbReference type="OrthoDB" id="443402at2759"/>
<organism evidence="1 2">
    <name type="scientific">Fusarium austroafricanum</name>
    <dbReference type="NCBI Taxonomy" id="2364996"/>
    <lineage>
        <taxon>Eukaryota</taxon>
        <taxon>Fungi</taxon>
        <taxon>Dikarya</taxon>
        <taxon>Ascomycota</taxon>
        <taxon>Pezizomycotina</taxon>
        <taxon>Sordariomycetes</taxon>
        <taxon>Hypocreomycetidae</taxon>
        <taxon>Hypocreales</taxon>
        <taxon>Nectriaceae</taxon>
        <taxon>Fusarium</taxon>
        <taxon>Fusarium concolor species complex</taxon>
    </lineage>
</organism>
<evidence type="ECO:0000313" key="1">
    <source>
        <dbReference type="EMBL" id="KAF4447813.1"/>
    </source>
</evidence>
<protein>
    <recommendedName>
        <fullName evidence="3">NACHT domain-containing protein</fullName>
    </recommendedName>
</protein>
<dbReference type="EMBL" id="JAADJG010000374">
    <property type="protein sequence ID" value="KAF4447813.1"/>
    <property type="molecule type" value="Genomic_DNA"/>
</dbReference>
<gene>
    <name evidence="1" type="ORF">F53441_8679</name>
</gene>